<gene>
    <name evidence="2" type="ORF">g.20560</name>
</gene>
<reference evidence="2" key="1">
    <citation type="submission" date="2015-11" db="EMBL/GenBank/DDBJ databases">
        <title>De novo transcriptome assembly of four potential Pierce s Disease insect vectors from Arizona vineyards.</title>
        <authorList>
            <person name="Tassone E.E."/>
        </authorList>
    </citation>
    <scope>NUCLEOTIDE SEQUENCE</scope>
</reference>
<organism evidence="2">
    <name type="scientific">Cuerna arida</name>
    <dbReference type="NCBI Taxonomy" id="1464854"/>
    <lineage>
        <taxon>Eukaryota</taxon>
        <taxon>Metazoa</taxon>
        <taxon>Ecdysozoa</taxon>
        <taxon>Arthropoda</taxon>
        <taxon>Hexapoda</taxon>
        <taxon>Insecta</taxon>
        <taxon>Pterygota</taxon>
        <taxon>Neoptera</taxon>
        <taxon>Paraneoptera</taxon>
        <taxon>Hemiptera</taxon>
        <taxon>Auchenorrhyncha</taxon>
        <taxon>Membracoidea</taxon>
        <taxon>Cicadellidae</taxon>
        <taxon>Cicadellinae</taxon>
        <taxon>Proconiini</taxon>
        <taxon>Cuerna</taxon>
    </lineage>
</organism>
<evidence type="ECO:0000313" key="2">
    <source>
        <dbReference type="EMBL" id="JAS39832.1"/>
    </source>
</evidence>
<evidence type="ECO:0000256" key="1">
    <source>
        <dbReference type="SAM" id="MobiDB-lite"/>
    </source>
</evidence>
<feature type="compositionally biased region" description="Polar residues" evidence="1">
    <location>
        <begin position="15"/>
        <end position="45"/>
    </location>
</feature>
<feature type="region of interest" description="Disordered" evidence="1">
    <location>
        <begin position="1"/>
        <end position="62"/>
    </location>
</feature>
<name>A0A1B6EPH3_9HEMI</name>
<feature type="compositionally biased region" description="Basic and acidic residues" evidence="1">
    <location>
        <begin position="48"/>
        <end position="62"/>
    </location>
</feature>
<dbReference type="AlphaFoldDB" id="A0A1B6EPH3"/>
<dbReference type="EMBL" id="GECZ01029937">
    <property type="protein sequence ID" value="JAS39832.1"/>
    <property type="molecule type" value="Transcribed_RNA"/>
</dbReference>
<sequence length="171" mass="19767">MAEASDVPMEEVAAANTSEANTPMEATSVKETANTEATVEPSVQNGEEGAKTDDQGKGRYTEEERLKRKAFFKQIRDKRRIAREKYRQNYIKKFGDRQRFNSHDGESPQKDIIISFNMTEEDKKMLDFYKVRMSTLKIENEQLHKRLAYLVKENMRFLQMGPSMTPAAFKA</sequence>
<accession>A0A1B6EPH3</accession>
<protein>
    <submittedName>
        <fullName evidence="2">Uncharacterized protein</fullName>
    </submittedName>
</protein>
<proteinExistence type="predicted"/>